<dbReference type="NCBIfam" id="TIGR00080">
    <property type="entry name" value="pimt"/>
    <property type="match status" value="1"/>
</dbReference>
<dbReference type="CDD" id="cd02440">
    <property type="entry name" value="AdoMet_MTases"/>
    <property type="match status" value="1"/>
</dbReference>
<dbReference type="PANTHER" id="PTHR11579:SF0">
    <property type="entry name" value="PROTEIN-L-ISOASPARTATE(D-ASPARTATE) O-METHYLTRANSFERASE"/>
    <property type="match status" value="1"/>
</dbReference>
<dbReference type="HAMAP" id="MF_00090">
    <property type="entry name" value="PIMT"/>
    <property type="match status" value="1"/>
</dbReference>
<comment type="subcellular location">
    <subcellularLocation>
        <location evidence="1 9">Cytoplasm</location>
    </subcellularLocation>
</comment>
<dbReference type="GO" id="GO:0030091">
    <property type="term" value="P:protein repair"/>
    <property type="evidence" value="ECO:0007669"/>
    <property type="project" value="UniProtKB-UniRule"/>
</dbReference>
<comment type="function">
    <text evidence="7 9">Catalyzes the methyl esterification of L-isoaspartyl residues in peptides and proteins that result from spontaneous decomposition of normal L-aspartyl and L-asparaginyl residues. It plays a role in the repair and/or degradation of damaged proteins.</text>
</comment>
<dbReference type="EC" id="2.1.1.77" evidence="9"/>
<dbReference type="SUPFAM" id="SSF53335">
    <property type="entry name" value="S-adenosyl-L-methionine-dependent methyltransferases"/>
    <property type="match status" value="1"/>
</dbReference>
<gene>
    <name evidence="9" type="primary">pcm</name>
    <name evidence="10" type="ORF">AKJ64_02875</name>
</gene>
<dbReference type="Pfam" id="PF01135">
    <property type="entry name" value="PCMT"/>
    <property type="match status" value="1"/>
</dbReference>
<dbReference type="Gene3D" id="3.40.50.150">
    <property type="entry name" value="Vaccinia Virus protein VP39"/>
    <property type="match status" value="1"/>
</dbReference>
<keyword evidence="3 9" id="KW-0963">Cytoplasm</keyword>
<comment type="similarity">
    <text evidence="2 9">Belongs to the methyltransferase superfamily. L-isoaspartyl/D-aspartyl protein methyltransferase family.</text>
</comment>
<keyword evidence="11" id="KW-1185">Reference proteome</keyword>
<reference evidence="10 11" key="1">
    <citation type="journal article" date="2016" name="Sci. Rep.">
        <title>Metabolic traits of an uncultured archaeal lineage -MSBL1- from brine pools of the Red Sea.</title>
        <authorList>
            <person name="Mwirichia R."/>
            <person name="Alam I."/>
            <person name="Rashid M."/>
            <person name="Vinu M."/>
            <person name="Ba-Alawi W."/>
            <person name="Anthony Kamau A."/>
            <person name="Kamanda Ngugi D."/>
            <person name="Goker M."/>
            <person name="Klenk H.P."/>
            <person name="Bajic V."/>
            <person name="Stingl U."/>
        </authorList>
    </citation>
    <scope>NUCLEOTIDE SEQUENCE [LARGE SCALE GENOMIC DNA]</scope>
    <source>
        <strain evidence="10">SCGC-AAA259E17</strain>
    </source>
</reference>
<comment type="catalytic activity">
    <reaction evidence="8 9">
        <text>[protein]-L-isoaspartate + S-adenosyl-L-methionine = [protein]-L-isoaspartate alpha-methyl ester + S-adenosyl-L-homocysteine</text>
        <dbReference type="Rhea" id="RHEA:12705"/>
        <dbReference type="Rhea" id="RHEA-COMP:12143"/>
        <dbReference type="Rhea" id="RHEA-COMP:12144"/>
        <dbReference type="ChEBI" id="CHEBI:57856"/>
        <dbReference type="ChEBI" id="CHEBI:59789"/>
        <dbReference type="ChEBI" id="CHEBI:90596"/>
        <dbReference type="ChEBI" id="CHEBI:90598"/>
        <dbReference type="EC" id="2.1.1.77"/>
    </reaction>
</comment>
<proteinExistence type="inferred from homology"/>
<dbReference type="InterPro" id="IPR029063">
    <property type="entry name" value="SAM-dependent_MTases_sf"/>
</dbReference>
<dbReference type="GO" id="GO:0032259">
    <property type="term" value="P:methylation"/>
    <property type="evidence" value="ECO:0007669"/>
    <property type="project" value="UniProtKB-KW"/>
</dbReference>
<dbReference type="InterPro" id="IPR000682">
    <property type="entry name" value="PCMT"/>
</dbReference>
<protein>
    <recommendedName>
        <fullName evidence="9">Protein-L-isoaspartate O-methyltransferase</fullName>
        <ecNumber evidence="9">2.1.1.77</ecNumber>
    </recommendedName>
    <alternativeName>
        <fullName evidence="9">L-isoaspartyl protein carboxyl methyltransferase</fullName>
    </alternativeName>
    <alternativeName>
        <fullName evidence="9">Protein L-isoaspartyl methyltransferase</fullName>
    </alternativeName>
    <alternativeName>
        <fullName evidence="9">Protein-beta-aspartate methyltransferase</fullName>
        <shortName evidence="9">PIMT</shortName>
    </alternativeName>
</protein>
<dbReference type="Proteomes" id="UP000070373">
    <property type="component" value="Unassembled WGS sequence"/>
</dbReference>
<evidence type="ECO:0000256" key="3">
    <source>
        <dbReference type="ARBA" id="ARBA00022490"/>
    </source>
</evidence>
<evidence type="ECO:0000256" key="1">
    <source>
        <dbReference type="ARBA" id="ARBA00004496"/>
    </source>
</evidence>
<evidence type="ECO:0000313" key="10">
    <source>
        <dbReference type="EMBL" id="KXA92537.1"/>
    </source>
</evidence>
<evidence type="ECO:0000313" key="11">
    <source>
        <dbReference type="Proteomes" id="UP000070373"/>
    </source>
</evidence>
<evidence type="ECO:0000256" key="8">
    <source>
        <dbReference type="ARBA" id="ARBA00029295"/>
    </source>
</evidence>
<name>A0A133UE86_9EURY</name>
<dbReference type="NCBIfam" id="NF001453">
    <property type="entry name" value="PRK00312.1"/>
    <property type="match status" value="1"/>
</dbReference>
<evidence type="ECO:0000256" key="2">
    <source>
        <dbReference type="ARBA" id="ARBA00005369"/>
    </source>
</evidence>
<keyword evidence="4 9" id="KW-0489">Methyltransferase</keyword>
<sequence length="221" mass="24717">MYEEDREEMVQSLKRRAYLKSPEVIRAFQNVPREEFVPSRMKEEAYADRPLPIGQGQTISAPSMIAIMLEALEVKKENKILEIGTGSGYNAALLAELAGEEGEVYTIERLESVSKTGRKNLERTGYDRVEVVVGDGTRGYQEEAPWDRILVTACAPEISEPFVNQTETGGRIAVPVGSHYMSQTLLIVEKTGENETEVQRHGGCAFVPLVGEHGWDEERTR</sequence>
<dbReference type="GO" id="GO:0005737">
    <property type="term" value="C:cytoplasm"/>
    <property type="evidence" value="ECO:0007669"/>
    <property type="project" value="UniProtKB-SubCell"/>
</dbReference>
<dbReference type="AlphaFoldDB" id="A0A133UE86"/>
<keyword evidence="5 9" id="KW-0808">Transferase</keyword>
<dbReference type="GO" id="GO:0004719">
    <property type="term" value="F:protein-L-isoaspartate (D-aspartate) O-methyltransferase activity"/>
    <property type="evidence" value="ECO:0007669"/>
    <property type="project" value="UniProtKB-UniRule"/>
</dbReference>
<evidence type="ECO:0000256" key="6">
    <source>
        <dbReference type="ARBA" id="ARBA00022691"/>
    </source>
</evidence>
<evidence type="ECO:0000256" key="4">
    <source>
        <dbReference type="ARBA" id="ARBA00022603"/>
    </source>
</evidence>
<dbReference type="PANTHER" id="PTHR11579">
    <property type="entry name" value="PROTEIN-L-ISOASPARTATE O-METHYLTRANSFERASE"/>
    <property type="match status" value="1"/>
</dbReference>
<evidence type="ECO:0000256" key="9">
    <source>
        <dbReference type="HAMAP-Rule" id="MF_00090"/>
    </source>
</evidence>
<comment type="caution">
    <text evidence="10">The sequence shown here is derived from an EMBL/GenBank/DDBJ whole genome shotgun (WGS) entry which is preliminary data.</text>
</comment>
<keyword evidence="6 9" id="KW-0949">S-adenosyl-L-methionine</keyword>
<accession>A0A133UE86</accession>
<dbReference type="FunFam" id="3.40.50.150:FF:000010">
    <property type="entry name" value="Protein-L-isoaspartate O-methyltransferase"/>
    <property type="match status" value="1"/>
</dbReference>
<dbReference type="PATRIC" id="fig|1698263.3.peg.845"/>
<feature type="active site" evidence="9">
    <location>
        <position position="60"/>
    </location>
</feature>
<dbReference type="EMBL" id="LHXN01000045">
    <property type="protein sequence ID" value="KXA92537.1"/>
    <property type="molecule type" value="Genomic_DNA"/>
</dbReference>
<organism evidence="10 11">
    <name type="scientific">candidate division MSBL1 archaeon SCGC-AAA259E17</name>
    <dbReference type="NCBI Taxonomy" id="1698263"/>
    <lineage>
        <taxon>Archaea</taxon>
        <taxon>Methanobacteriati</taxon>
        <taxon>Methanobacteriota</taxon>
        <taxon>candidate division MSBL1</taxon>
    </lineage>
</organism>
<evidence type="ECO:0000256" key="7">
    <source>
        <dbReference type="ARBA" id="ARBA00025330"/>
    </source>
</evidence>
<evidence type="ECO:0000256" key="5">
    <source>
        <dbReference type="ARBA" id="ARBA00022679"/>
    </source>
</evidence>